<proteinExistence type="predicted"/>
<evidence type="ECO:0000313" key="3">
    <source>
        <dbReference type="Proteomes" id="UP001497516"/>
    </source>
</evidence>
<evidence type="ECO:0000313" key="2">
    <source>
        <dbReference type="EMBL" id="CAL1410896.1"/>
    </source>
</evidence>
<feature type="region of interest" description="Disordered" evidence="1">
    <location>
        <begin position="1"/>
        <end position="59"/>
    </location>
</feature>
<name>A0AAV2GKA0_9ROSI</name>
<accession>A0AAV2GKA0</accession>
<dbReference type="PANTHER" id="PTHR46328:SF27">
    <property type="entry name" value="OS12G0287500 PROTEIN"/>
    <property type="match status" value="1"/>
</dbReference>
<gene>
    <name evidence="2" type="ORF">LTRI10_LOCUS50282</name>
</gene>
<dbReference type="AlphaFoldDB" id="A0AAV2GKA0"/>
<keyword evidence="3" id="KW-1185">Reference proteome</keyword>
<reference evidence="2 3" key="1">
    <citation type="submission" date="2024-04" db="EMBL/GenBank/DDBJ databases">
        <authorList>
            <person name="Fracassetti M."/>
        </authorList>
    </citation>
    <scope>NUCLEOTIDE SEQUENCE [LARGE SCALE GENOMIC DNA]</scope>
</reference>
<protein>
    <submittedName>
        <fullName evidence="2">Uncharacterized protein</fullName>
    </submittedName>
</protein>
<dbReference type="PANTHER" id="PTHR46328">
    <property type="entry name" value="FAR-RED IMPAIRED RESPONSIVE (FAR1) FAMILY PROTEIN-RELATED"/>
    <property type="match status" value="1"/>
</dbReference>
<dbReference type="Proteomes" id="UP001497516">
    <property type="component" value="Chromosome 9"/>
</dbReference>
<feature type="compositionally biased region" description="Polar residues" evidence="1">
    <location>
        <begin position="8"/>
        <end position="17"/>
    </location>
</feature>
<dbReference type="EMBL" id="OZ034822">
    <property type="protein sequence ID" value="CAL1410896.1"/>
    <property type="molecule type" value="Genomic_DNA"/>
</dbReference>
<sequence>MADKENNPNDVSDASNPHTEEDMAAEGAHPKDGIDASNPNTEDMASEGTHPNGDTSSNIEEDDFVNLLLLQTEDIMKLRFKDLDEAYDFWRDYGLATGFDVRKEEIGRDKDKVPIWRWFVYSCEGKRRKKQTA</sequence>
<evidence type="ECO:0000256" key="1">
    <source>
        <dbReference type="SAM" id="MobiDB-lite"/>
    </source>
</evidence>
<organism evidence="2 3">
    <name type="scientific">Linum trigynum</name>
    <dbReference type="NCBI Taxonomy" id="586398"/>
    <lineage>
        <taxon>Eukaryota</taxon>
        <taxon>Viridiplantae</taxon>
        <taxon>Streptophyta</taxon>
        <taxon>Embryophyta</taxon>
        <taxon>Tracheophyta</taxon>
        <taxon>Spermatophyta</taxon>
        <taxon>Magnoliopsida</taxon>
        <taxon>eudicotyledons</taxon>
        <taxon>Gunneridae</taxon>
        <taxon>Pentapetalae</taxon>
        <taxon>rosids</taxon>
        <taxon>fabids</taxon>
        <taxon>Malpighiales</taxon>
        <taxon>Linaceae</taxon>
        <taxon>Linum</taxon>
    </lineage>
</organism>